<keyword evidence="2" id="KW-1185">Reference proteome</keyword>
<gene>
    <name evidence="1" type="ORF">GCM10010994_04400</name>
</gene>
<dbReference type="AlphaFoldDB" id="A0A916TWT7"/>
<comment type="caution">
    <text evidence="1">The sequence shown here is derived from an EMBL/GenBank/DDBJ whole genome shotgun (WGS) entry which is preliminary data.</text>
</comment>
<sequence>MIEAARTLAALLPADLAGRIEKHGYAVVDGFVPPDELRKAQAFVRGAVARNGGEYVGFSGHEDLGGTFLERLQADPAFVGLCRGIYQEGNGAPAPDVGFYQILRCLAGTQAKRHSMRFHYDSYVLTALIPIMMPSHGTKGNLIILPQTRPIRKFYGANLVDKILVDNRLSQVLFKYAYGRRWGRMVSLELKPGNLYFFWGYRSLHTNEPCDADEIRSTALFHFVDPHAQSSLKRMMRTPAEPSARA</sequence>
<evidence type="ECO:0000313" key="2">
    <source>
        <dbReference type="Proteomes" id="UP000637002"/>
    </source>
</evidence>
<organism evidence="1 2">
    <name type="scientific">Chelatococcus reniformis</name>
    <dbReference type="NCBI Taxonomy" id="1494448"/>
    <lineage>
        <taxon>Bacteria</taxon>
        <taxon>Pseudomonadati</taxon>
        <taxon>Pseudomonadota</taxon>
        <taxon>Alphaproteobacteria</taxon>
        <taxon>Hyphomicrobiales</taxon>
        <taxon>Chelatococcaceae</taxon>
        <taxon>Chelatococcus</taxon>
    </lineage>
</organism>
<reference evidence="1" key="1">
    <citation type="journal article" date="2014" name="Int. J. Syst. Evol. Microbiol.">
        <title>Complete genome sequence of Corynebacterium casei LMG S-19264T (=DSM 44701T), isolated from a smear-ripened cheese.</title>
        <authorList>
            <consortium name="US DOE Joint Genome Institute (JGI-PGF)"/>
            <person name="Walter F."/>
            <person name="Albersmeier A."/>
            <person name="Kalinowski J."/>
            <person name="Ruckert C."/>
        </authorList>
    </citation>
    <scope>NUCLEOTIDE SEQUENCE</scope>
    <source>
        <strain evidence="1">CGMCC 1.12919</strain>
    </source>
</reference>
<proteinExistence type="predicted"/>
<accession>A0A916TWT7</accession>
<dbReference type="EMBL" id="BMGG01000001">
    <property type="protein sequence ID" value="GGC48337.1"/>
    <property type="molecule type" value="Genomic_DNA"/>
</dbReference>
<reference evidence="1" key="2">
    <citation type="submission" date="2020-09" db="EMBL/GenBank/DDBJ databases">
        <authorList>
            <person name="Sun Q."/>
            <person name="Zhou Y."/>
        </authorList>
    </citation>
    <scope>NUCLEOTIDE SEQUENCE</scope>
    <source>
        <strain evidence="1">CGMCC 1.12919</strain>
    </source>
</reference>
<dbReference type="SUPFAM" id="SSF51197">
    <property type="entry name" value="Clavaminate synthase-like"/>
    <property type="match status" value="1"/>
</dbReference>
<evidence type="ECO:0000313" key="1">
    <source>
        <dbReference type="EMBL" id="GGC48337.1"/>
    </source>
</evidence>
<dbReference type="Proteomes" id="UP000637002">
    <property type="component" value="Unassembled WGS sequence"/>
</dbReference>
<name>A0A916TWT7_9HYPH</name>
<dbReference type="Gene3D" id="2.60.120.620">
    <property type="entry name" value="q2cbj1_9rhob like domain"/>
    <property type="match status" value="1"/>
</dbReference>
<protein>
    <submittedName>
        <fullName evidence="1">Uncharacterized protein</fullName>
    </submittedName>
</protein>